<comment type="caution">
    <text evidence="1">The sequence shown here is derived from an EMBL/GenBank/DDBJ whole genome shotgun (WGS) entry which is preliminary data.</text>
</comment>
<gene>
    <name evidence="1" type="ORF">HJ01_02566</name>
</gene>
<dbReference type="EMBL" id="AHKF01000019">
    <property type="protein sequence ID" value="EIA08035.1"/>
    <property type="molecule type" value="Genomic_DNA"/>
</dbReference>
<evidence type="ECO:0000313" key="2">
    <source>
        <dbReference type="Proteomes" id="UP000005566"/>
    </source>
</evidence>
<reference evidence="1 2" key="1">
    <citation type="journal article" date="2014" name="Acta Crystallogr. D">
        <title>Structure-based characterization and antifreeze properties of a hyperactive ice-binding protein from the Antarctic bacterium Flavobacterium frigoris PS1.</title>
        <authorList>
            <person name="Do H."/>
            <person name="Kim S.J."/>
            <person name="Kim H.J."/>
            <person name="Lee J.H."/>
        </authorList>
    </citation>
    <scope>NUCLEOTIDE SEQUENCE [LARGE SCALE GENOMIC DNA]</scope>
    <source>
        <strain evidence="1 2">PS1</strain>
    </source>
</reference>
<dbReference type="AlphaFoldDB" id="H7FTY4"/>
<evidence type="ECO:0000313" key="1">
    <source>
        <dbReference type="EMBL" id="EIA08035.1"/>
    </source>
</evidence>
<accession>H7FTY4</accession>
<name>H7FTY4_FLAFP</name>
<organism evidence="1 2">
    <name type="scientific">Flavobacterium frigoris (strain PS1)</name>
    <dbReference type="NCBI Taxonomy" id="1086011"/>
    <lineage>
        <taxon>Bacteria</taxon>
        <taxon>Pseudomonadati</taxon>
        <taxon>Bacteroidota</taxon>
        <taxon>Flavobacteriia</taxon>
        <taxon>Flavobacteriales</taxon>
        <taxon>Flavobacteriaceae</taxon>
        <taxon>Flavobacterium</taxon>
    </lineage>
</organism>
<dbReference type="PATRIC" id="fig|1086011.3.peg.2512"/>
<keyword evidence="2" id="KW-1185">Reference proteome</keyword>
<sequence length="58" mass="6744">MFTAKKGGLFTGLQLLTLVYHFQLIPYDTINYQICFSLQMAIFENKPKPYSKIQLIIT</sequence>
<proteinExistence type="predicted"/>
<dbReference type="Proteomes" id="UP000005566">
    <property type="component" value="Unassembled WGS sequence"/>
</dbReference>
<protein>
    <submittedName>
        <fullName evidence="1">Uncharacterized protein</fullName>
    </submittedName>
</protein>